<dbReference type="PROSITE" id="PS50088">
    <property type="entry name" value="ANK_REPEAT"/>
    <property type="match status" value="1"/>
</dbReference>
<evidence type="ECO:0000256" key="1">
    <source>
        <dbReference type="PROSITE-ProRule" id="PRU00023"/>
    </source>
</evidence>
<dbReference type="PANTHER" id="PTHR24121:SF23">
    <property type="entry name" value="NO MECHANORECEPTOR POTENTIAL C, ISOFORM H"/>
    <property type="match status" value="1"/>
</dbReference>
<dbReference type="Proteomes" id="UP001220961">
    <property type="component" value="Chromosome 3"/>
</dbReference>
<keyword evidence="1" id="KW-0040">ANK repeat</keyword>
<sequence>MSALKDEQVDDILYAGRAGDIDALKESLAEIDGGGDAAFHLALGCTNESGNSLLHFAFANGHEDLIHYVLPYCDLAALLRQNEAGNTPLHWAAFNGHMKLCELLIDRIDALETQDEASAHQLRAEEDKREHERHLAANKKTGEPEAEQKAELEHHDELQRDRALWDIRNAAGHGPMTEAQKADREDIVQMMLGRLAQHDKSDPPPDPQDEATHIEERTNQLRLDVDPSV</sequence>
<dbReference type="Pfam" id="PF12796">
    <property type="entry name" value="Ank_2"/>
    <property type="match status" value="1"/>
</dbReference>
<feature type="compositionally biased region" description="Basic and acidic residues" evidence="2">
    <location>
        <begin position="210"/>
        <end position="229"/>
    </location>
</feature>
<dbReference type="PANTHER" id="PTHR24121">
    <property type="entry name" value="NO MECHANORECEPTOR POTENTIAL C, ISOFORM D-RELATED"/>
    <property type="match status" value="1"/>
</dbReference>
<keyword evidence="4" id="KW-1185">Reference proteome</keyword>
<dbReference type="SUPFAM" id="SSF48403">
    <property type="entry name" value="Ankyrin repeat"/>
    <property type="match status" value="1"/>
</dbReference>
<proteinExistence type="predicted"/>
<evidence type="ECO:0000256" key="2">
    <source>
        <dbReference type="SAM" id="MobiDB-lite"/>
    </source>
</evidence>
<dbReference type="EMBL" id="CP119910">
    <property type="protein sequence ID" value="WFD19701.1"/>
    <property type="molecule type" value="Genomic_DNA"/>
</dbReference>
<feature type="region of interest" description="Disordered" evidence="2">
    <location>
        <begin position="193"/>
        <end position="229"/>
    </location>
</feature>
<accession>A0AAF0IVI2</accession>
<reference evidence="3" key="1">
    <citation type="submission" date="2023-03" db="EMBL/GenBank/DDBJ databases">
        <title>Mating type loci evolution in Malassezia.</title>
        <authorList>
            <person name="Coelho M.A."/>
        </authorList>
    </citation>
    <scope>NUCLEOTIDE SEQUENCE</scope>
    <source>
        <strain evidence="3">CBS 10434</strain>
    </source>
</reference>
<name>A0AAF0IVI2_9BASI</name>
<dbReference type="AlphaFoldDB" id="A0AAF0IVI2"/>
<evidence type="ECO:0000313" key="4">
    <source>
        <dbReference type="Proteomes" id="UP001220961"/>
    </source>
</evidence>
<dbReference type="PROSITE" id="PS50297">
    <property type="entry name" value="ANK_REP_REGION"/>
    <property type="match status" value="1"/>
</dbReference>
<feature type="repeat" description="ANK" evidence="1">
    <location>
        <begin position="84"/>
        <end position="116"/>
    </location>
</feature>
<gene>
    <name evidence="3" type="primary">YAR1</name>
    <name evidence="3" type="ORF">MCAP1_001937</name>
</gene>
<dbReference type="SMART" id="SM00248">
    <property type="entry name" value="ANK"/>
    <property type="match status" value="2"/>
</dbReference>
<dbReference type="Gene3D" id="1.25.40.20">
    <property type="entry name" value="Ankyrin repeat-containing domain"/>
    <property type="match status" value="1"/>
</dbReference>
<feature type="compositionally biased region" description="Basic and acidic residues" evidence="2">
    <location>
        <begin position="122"/>
        <end position="158"/>
    </location>
</feature>
<evidence type="ECO:0000313" key="3">
    <source>
        <dbReference type="EMBL" id="WFD19701.1"/>
    </source>
</evidence>
<protein>
    <submittedName>
        <fullName evidence="3">Ankyrin repeat-containing protein</fullName>
    </submittedName>
</protein>
<dbReference type="InterPro" id="IPR002110">
    <property type="entry name" value="Ankyrin_rpt"/>
</dbReference>
<organism evidence="3 4">
    <name type="scientific">Malassezia caprae</name>
    <dbReference type="NCBI Taxonomy" id="1381934"/>
    <lineage>
        <taxon>Eukaryota</taxon>
        <taxon>Fungi</taxon>
        <taxon>Dikarya</taxon>
        <taxon>Basidiomycota</taxon>
        <taxon>Ustilaginomycotina</taxon>
        <taxon>Malasseziomycetes</taxon>
        <taxon>Malasseziales</taxon>
        <taxon>Malasseziaceae</taxon>
        <taxon>Malassezia</taxon>
    </lineage>
</organism>
<feature type="region of interest" description="Disordered" evidence="2">
    <location>
        <begin position="118"/>
        <end position="158"/>
    </location>
</feature>
<dbReference type="InterPro" id="IPR036770">
    <property type="entry name" value="Ankyrin_rpt-contain_sf"/>
</dbReference>